<accession>A0ABM8H403</accession>
<evidence type="ECO:0000256" key="1">
    <source>
        <dbReference type="SAM" id="MobiDB-lite"/>
    </source>
</evidence>
<sequence length="85" mass="8935">MGAGEHEGRALDRAADAQPVADPARERRLAGAERPGEHDEVAGTQLPAEVAPERLHRLGVVDGAAHHGASRCVRGTRGPMRVTIS</sequence>
<reference evidence="3" key="1">
    <citation type="journal article" date="2019" name="Int. J. Syst. Evol. Microbiol.">
        <title>The Global Catalogue of Microorganisms (GCM) 10K type strain sequencing project: providing services to taxonomists for standard genome sequencing and annotation.</title>
        <authorList>
            <consortium name="The Broad Institute Genomics Platform"/>
            <consortium name="The Broad Institute Genome Sequencing Center for Infectious Disease"/>
            <person name="Wu L."/>
            <person name="Ma J."/>
        </authorList>
    </citation>
    <scope>NUCLEOTIDE SEQUENCE [LARGE SCALE GENOMIC DNA]</scope>
    <source>
        <strain evidence="3">NBRC 109019</strain>
    </source>
</reference>
<feature type="compositionally biased region" description="Basic and acidic residues" evidence="1">
    <location>
        <begin position="23"/>
        <end position="41"/>
    </location>
</feature>
<proteinExistence type="predicted"/>
<evidence type="ECO:0000313" key="2">
    <source>
        <dbReference type="EMBL" id="BDZ55544.1"/>
    </source>
</evidence>
<feature type="region of interest" description="Disordered" evidence="1">
    <location>
        <begin position="1"/>
        <end position="50"/>
    </location>
</feature>
<evidence type="ECO:0000313" key="3">
    <source>
        <dbReference type="Proteomes" id="UP001321477"/>
    </source>
</evidence>
<organism evidence="2 3">
    <name type="scientific">Agromyces marinus</name>
    <dbReference type="NCBI Taxonomy" id="1389020"/>
    <lineage>
        <taxon>Bacteria</taxon>
        <taxon>Bacillati</taxon>
        <taxon>Actinomycetota</taxon>
        <taxon>Actinomycetes</taxon>
        <taxon>Micrococcales</taxon>
        <taxon>Microbacteriaceae</taxon>
        <taxon>Agromyces</taxon>
    </lineage>
</organism>
<feature type="region of interest" description="Disordered" evidence="1">
    <location>
        <begin position="65"/>
        <end position="85"/>
    </location>
</feature>
<protein>
    <submittedName>
        <fullName evidence="2">Uncharacterized protein</fullName>
    </submittedName>
</protein>
<keyword evidence="3" id="KW-1185">Reference proteome</keyword>
<gene>
    <name evidence="2" type="ORF">GCM10025870_26170</name>
</gene>
<name>A0ABM8H403_9MICO</name>
<dbReference type="Proteomes" id="UP001321477">
    <property type="component" value="Chromosome"/>
</dbReference>
<dbReference type="EMBL" id="AP027734">
    <property type="protein sequence ID" value="BDZ55544.1"/>
    <property type="molecule type" value="Genomic_DNA"/>
</dbReference>
<feature type="compositionally biased region" description="Basic and acidic residues" evidence="1">
    <location>
        <begin position="1"/>
        <end position="15"/>
    </location>
</feature>